<feature type="compositionally biased region" description="Basic residues" evidence="1">
    <location>
        <begin position="182"/>
        <end position="191"/>
    </location>
</feature>
<keyword evidence="2" id="KW-0732">Signal</keyword>
<keyword evidence="4" id="KW-1185">Reference proteome</keyword>
<feature type="region of interest" description="Disordered" evidence="1">
    <location>
        <begin position="238"/>
        <end position="281"/>
    </location>
</feature>
<dbReference type="AlphaFoldDB" id="D2VT93"/>
<protein>
    <submittedName>
        <fullName evidence="3">Predicted protein</fullName>
    </submittedName>
</protein>
<dbReference type="KEGG" id="ngr:NAEGRDRAFT_72219"/>
<dbReference type="RefSeq" id="XP_002672636.1">
    <property type="nucleotide sequence ID" value="XM_002672590.1"/>
</dbReference>
<proteinExistence type="predicted"/>
<accession>D2VT93</accession>
<gene>
    <name evidence="3" type="ORF">NAEGRDRAFT_72219</name>
</gene>
<feature type="compositionally biased region" description="Basic and acidic residues" evidence="1">
    <location>
        <begin position="143"/>
        <end position="154"/>
    </location>
</feature>
<feature type="region of interest" description="Disordered" evidence="1">
    <location>
        <begin position="178"/>
        <end position="198"/>
    </location>
</feature>
<organism evidence="4">
    <name type="scientific">Naegleria gruberi</name>
    <name type="common">Amoeba</name>
    <dbReference type="NCBI Taxonomy" id="5762"/>
    <lineage>
        <taxon>Eukaryota</taxon>
        <taxon>Discoba</taxon>
        <taxon>Heterolobosea</taxon>
        <taxon>Tetramitia</taxon>
        <taxon>Eutetramitia</taxon>
        <taxon>Vahlkampfiidae</taxon>
        <taxon>Naegleria</taxon>
    </lineage>
</organism>
<dbReference type="GeneID" id="8854375"/>
<feature type="compositionally biased region" description="Polar residues" evidence="1">
    <location>
        <begin position="124"/>
        <end position="141"/>
    </location>
</feature>
<feature type="signal peptide" evidence="2">
    <location>
        <begin position="1"/>
        <end position="19"/>
    </location>
</feature>
<sequence>MCIVITSCLFAVVVHVIKTYDNILTFLGYKLHCIFKKHKTELLLKLTWNQLEQESPMVVIIKPKVVISEPTPIVEKKPAEQDNKPVITKPINPIIEETKKIPNETVIQSPPKPVKEPVATTKLTPKSTKNFSGNAYNSLIKPSSKEDANNKKEVTSSTITTPVASTQEVIQQSNNQLIQRKLSSKPKKVSRRPSQQTIKHSDILAKLEEEATIDLPDVEKFKELEEFSQLEKEVGLENAIKQTKEKKSTTAPPPPPLSQVVNVNANGASPSNTKSAKVTLY</sequence>
<dbReference type="Proteomes" id="UP000006671">
    <property type="component" value="Unassembled WGS sequence"/>
</dbReference>
<reference evidence="3 4" key="1">
    <citation type="journal article" date="2010" name="Cell">
        <title>The genome of Naegleria gruberi illuminates early eukaryotic versatility.</title>
        <authorList>
            <person name="Fritz-Laylin L.K."/>
            <person name="Prochnik S.E."/>
            <person name="Ginger M.L."/>
            <person name="Dacks J.B."/>
            <person name="Carpenter M.L."/>
            <person name="Field M.C."/>
            <person name="Kuo A."/>
            <person name="Paredez A."/>
            <person name="Chapman J."/>
            <person name="Pham J."/>
            <person name="Shu S."/>
            <person name="Neupane R."/>
            <person name="Cipriano M."/>
            <person name="Mancuso J."/>
            <person name="Tu H."/>
            <person name="Salamov A."/>
            <person name="Lindquist E."/>
            <person name="Shapiro H."/>
            <person name="Lucas S."/>
            <person name="Grigoriev I.V."/>
            <person name="Cande W.Z."/>
            <person name="Fulton C."/>
            <person name="Rokhsar D.S."/>
            <person name="Dawson S.C."/>
        </authorList>
    </citation>
    <scope>NUCLEOTIDE SEQUENCE [LARGE SCALE GENOMIC DNA]</scope>
    <source>
        <strain evidence="3 4">NEG-M</strain>
    </source>
</reference>
<evidence type="ECO:0000256" key="2">
    <source>
        <dbReference type="SAM" id="SignalP"/>
    </source>
</evidence>
<feature type="chain" id="PRO_5003037893" evidence="2">
    <location>
        <begin position="20"/>
        <end position="281"/>
    </location>
</feature>
<dbReference type="VEuPathDB" id="AmoebaDB:NAEGRDRAFT_72219"/>
<evidence type="ECO:0000313" key="3">
    <source>
        <dbReference type="EMBL" id="EFC39892.1"/>
    </source>
</evidence>
<feature type="region of interest" description="Disordered" evidence="1">
    <location>
        <begin position="124"/>
        <end position="159"/>
    </location>
</feature>
<dbReference type="EMBL" id="GG738896">
    <property type="protein sequence ID" value="EFC39892.1"/>
    <property type="molecule type" value="Genomic_DNA"/>
</dbReference>
<feature type="compositionally biased region" description="Polar residues" evidence="1">
    <location>
        <begin position="259"/>
        <end position="281"/>
    </location>
</feature>
<name>D2VT93_NAEGR</name>
<dbReference type="InParanoid" id="D2VT93"/>
<evidence type="ECO:0000313" key="4">
    <source>
        <dbReference type="Proteomes" id="UP000006671"/>
    </source>
</evidence>
<evidence type="ECO:0000256" key="1">
    <source>
        <dbReference type="SAM" id="MobiDB-lite"/>
    </source>
</evidence>